<reference evidence="1 2" key="1">
    <citation type="journal article" date="2014" name="Syst. Appl. Microbiol.">
        <title>Genomic insights into the taxonomic status of the three subspecies of Bacillus subtilis.</title>
        <authorList>
            <person name="Yi H."/>
            <person name="Chun J."/>
            <person name="Cha C.J."/>
        </authorList>
    </citation>
    <scope>NUCLEOTIDE SEQUENCE [LARGE SCALE GENOMIC DNA]</scope>
    <source>
        <strain evidence="1 2">KCTC 13429</strain>
    </source>
</reference>
<comment type="caution">
    <text evidence="1">The sequence shown here is derived from an EMBL/GenBank/DDBJ whole genome shotgun (WGS) entry which is preliminary data.</text>
</comment>
<dbReference type="Pfam" id="PF17340">
    <property type="entry name" value="DUF5370"/>
    <property type="match status" value="1"/>
</dbReference>
<dbReference type="EMBL" id="AMXN01000008">
    <property type="protein sequence ID" value="ELS59812.1"/>
    <property type="molecule type" value="Genomic_DNA"/>
</dbReference>
<name>A0A9W5LFM4_9BACI</name>
<sequence>MKGGEEMGAIERSGYTFQPEFSVVRQNGAIHVYHHGEFVEEIEFEFNGEYPDHDLIEELVNHYCFEHEI</sequence>
<proteinExistence type="predicted"/>
<dbReference type="AlphaFoldDB" id="A0A9W5LFM4"/>
<evidence type="ECO:0000313" key="2">
    <source>
        <dbReference type="Proteomes" id="UP000011182"/>
    </source>
</evidence>
<dbReference type="InterPro" id="IPR035314">
    <property type="entry name" value="DUF5370"/>
</dbReference>
<protein>
    <recommendedName>
        <fullName evidence="3">YbxH protein</fullName>
    </recommendedName>
</protein>
<organism evidence="1 2">
    <name type="scientific">Bacillus inaquosorum KCTC 13429</name>
    <dbReference type="NCBI Taxonomy" id="1236548"/>
    <lineage>
        <taxon>Bacteria</taxon>
        <taxon>Bacillati</taxon>
        <taxon>Bacillota</taxon>
        <taxon>Bacilli</taxon>
        <taxon>Bacillales</taxon>
        <taxon>Bacillaceae</taxon>
        <taxon>Bacillus</taxon>
    </lineage>
</organism>
<dbReference type="Proteomes" id="UP000011182">
    <property type="component" value="Unassembled WGS sequence"/>
</dbReference>
<evidence type="ECO:0000313" key="1">
    <source>
        <dbReference type="EMBL" id="ELS59812.1"/>
    </source>
</evidence>
<evidence type="ECO:0008006" key="3">
    <source>
        <dbReference type="Google" id="ProtNLM"/>
    </source>
</evidence>
<keyword evidence="2" id="KW-1185">Reference proteome</keyword>
<gene>
    <name evidence="1" type="ORF">BSI_37660</name>
</gene>
<accession>A0A9W5LFM4</accession>